<evidence type="ECO:0000313" key="2">
    <source>
        <dbReference type="EMBL" id="KAA6356672.1"/>
    </source>
</evidence>
<dbReference type="GO" id="GO:0019901">
    <property type="term" value="F:protein kinase binding"/>
    <property type="evidence" value="ECO:0007669"/>
    <property type="project" value="InterPro"/>
</dbReference>
<accession>A0A5J4TFN0</accession>
<feature type="region of interest" description="Disordered" evidence="1">
    <location>
        <begin position="48"/>
        <end position="77"/>
    </location>
</feature>
<dbReference type="PANTHER" id="PTHR15615:SF108">
    <property type="entry name" value="PROTEIN CNPPD1"/>
    <property type="match status" value="1"/>
</dbReference>
<proteinExistence type="predicted"/>
<protein>
    <submittedName>
        <fullName evidence="2">Uncharacterized protein</fullName>
    </submittedName>
</protein>
<gene>
    <name evidence="2" type="ORF">EZS28_047801</name>
</gene>
<dbReference type="AlphaFoldDB" id="A0A5J4TFN0"/>
<organism evidence="2 3">
    <name type="scientific">Streblomastix strix</name>
    <dbReference type="NCBI Taxonomy" id="222440"/>
    <lineage>
        <taxon>Eukaryota</taxon>
        <taxon>Metamonada</taxon>
        <taxon>Preaxostyla</taxon>
        <taxon>Oxymonadida</taxon>
        <taxon>Streblomastigidae</taxon>
        <taxon>Streblomastix</taxon>
    </lineage>
</organism>
<feature type="region of interest" description="Disordered" evidence="1">
    <location>
        <begin position="109"/>
        <end position="131"/>
    </location>
</feature>
<feature type="compositionally biased region" description="Polar residues" evidence="1">
    <location>
        <begin position="50"/>
        <end position="63"/>
    </location>
</feature>
<dbReference type="Pfam" id="PF08613">
    <property type="entry name" value="Cyclin"/>
    <property type="match status" value="1"/>
</dbReference>
<comment type="caution">
    <text evidence="2">The sequence shown here is derived from an EMBL/GenBank/DDBJ whole genome shotgun (WGS) entry which is preliminary data.</text>
</comment>
<reference evidence="2 3" key="1">
    <citation type="submission" date="2019-03" db="EMBL/GenBank/DDBJ databases">
        <title>Single cell metagenomics reveals metabolic interactions within the superorganism composed of flagellate Streblomastix strix and complex community of Bacteroidetes bacteria on its surface.</title>
        <authorList>
            <person name="Treitli S.C."/>
            <person name="Kolisko M."/>
            <person name="Husnik F."/>
            <person name="Keeling P."/>
            <person name="Hampl V."/>
        </authorList>
    </citation>
    <scope>NUCLEOTIDE SEQUENCE [LARGE SCALE GENOMIC DNA]</scope>
    <source>
        <strain evidence="2">ST1C</strain>
    </source>
</reference>
<dbReference type="PANTHER" id="PTHR15615">
    <property type="match status" value="1"/>
</dbReference>
<dbReference type="InterPro" id="IPR013922">
    <property type="entry name" value="Cyclin_PHO80-like"/>
</dbReference>
<sequence>MQGAMIGIPNVTSENEIVNSQITNVLSTQLGVRNSVKQIAGCSVAGAGTGYQSDRSSEEQVAQSGLVAPPTTERDGPAFDESVVTEKVINFAAFCITRVVALGEAADDDEKSSSNQLSNYGSKKESEDKELETKRLMEGVVLLFARMRKHMGLRTSELLQALALIDIISVLHFGRERFRLNQQNYYLILLICIILSHKKNCDSPLSNQWWGKKFGVPITVLNESEVTILKLLDFNITVSEELYMRYHTAIVSCT</sequence>
<name>A0A5J4TFN0_9EUKA</name>
<dbReference type="EMBL" id="SNRW01032589">
    <property type="protein sequence ID" value="KAA6356672.1"/>
    <property type="molecule type" value="Genomic_DNA"/>
</dbReference>
<dbReference type="Proteomes" id="UP000324800">
    <property type="component" value="Unassembled WGS sequence"/>
</dbReference>
<evidence type="ECO:0000256" key="1">
    <source>
        <dbReference type="SAM" id="MobiDB-lite"/>
    </source>
</evidence>
<feature type="compositionally biased region" description="Basic and acidic residues" evidence="1">
    <location>
        <begin position="122"/>
        <end position="131"/>
    </location>
</feature>
<dbReference type="Gene3D" id="1.10.472.10">
    <property type="entry name" value="Cyclin-like"/>
    <property type="match status" value="1"/>
</dbReference>
<evidence type="ECO:0000313" key="3">
    <source>
        <dbReference type="Proteomes" id="UP000324800"/>
    </source>
</evidence>